<feature type="non-terminal residue" evidence="2">
    <location>
        <position position="1"/>
    </location>
</feature>
<keyword evidence="3" id="KW-1185">Reference proteome</keyword>
<dbReference type="AlphaFoldDB" id="A0A939F1B5"/>
<feature type="transmembrane region" description="Helical" evidence="1">
    <location>
        <begin position="12"/>
        <end position="30"/>
    </location>
</feature>
<accession>A0A939F1B5</accession>
<dbReference type="EMBL" id="JAFLQZ010000029">
    <property type="protein sequence ID" value="MBO0361039.1"/>
    <property type="molecule type" value="Genomic_DNA"/>
</dbReference>
<gene>
    <name evidence="2" type="ORF">J0X19_23975</name>
</gene>
<feature type="transmembrane region" description="Helical" evidence="1">
    <location>
        <begin position="42"/>
        <end position="66"/>
    </location>
</feature>
<keyword evidence="1" id="KW-1133">Transmembrane helix</keyword>
<comment type="caution">
    <text evidence="2">The sequence shown here is derived from an EMBL/GenBank/DDBJ whole genome shotgun (WGS) entry which is preliminary data.</text>
</comment>
<evidence type="ECO:0000313" key="3">
    <source>
        <dbReference type="Proteomes" id="UP000664144"/>
    </source>
</evidence>
<organism evidence="2 3">
    <name type="scientific">Hymenobacter telluris</name>
    <dbReference type="NCBI Taxonomy" id="2816474"/>
    <lineage>
        <taxon>Bacteria</taxon>
        <taxon>Pseudomonadati</taxon>
        <taxon>Bacteroidota</taxon>
        <taxon>Cytophagia</taxon>
        <taxon>Cytophagales</taxon>
        <taxon>Hymenobacteraceae</taxon>
        <taxon>Hymenobacter</taxon>
    </lineage>
</organism>
<evidence type="ECO:0000256" key="1">
    <source>
        <dbReference type="SAM" id="Phobius"/>
    </source>
</evidence>
<name>A0A939F1B5_9BACT</name>
<proteinExistence type="predicted"/>
<keyword evidence="1" id="KW-0472">Membrane</keyword>
<sequence>PTDYYYTDWQLLVYALGLGFLINLLVVPITRMCLRKASKKQGIYIACLWILLSGHFAFALITPVYALNILLGPAVPLGPTDRRFGD</sequence>
<evidence type="ECO:0000313" key="2">
    <source>
        <dbReference type="EMBL" id="MBO0361039.1"/>
    </source>
</evidence>
<dbReference type="RefSeq" id="WP_206986946.1">
    <property type="nucleotide sequence ID" value="NZ_JAFLQZ010000029.1"/>
</dbReference>
<protein>
    <submittedName>
        <fullName evidence="2">Uncharacterized protein</fullName>
    </submittedName>
</protein>
<keyword evidence="1" id="KW-0812">Transmembrane</keyword>
<dbReference type="Proteomes" id="UP000664144">
    <property type="component" value="Unassembled WGS sequence"/>
</dbReference>
<reference evidence="2" key="1">
    <citation type="submission" date="2021-03" db="EMBL/GenBank/DDBJ databases">
        <authorList>
            <person name="Kim M.K."/>
        </authorList>
    </citation>
    <scope>NUCLEOTIDE SEQUENCE</scope>
    <source>
        <strain evidence="2">BT186</strain>
    </source>
</reference>